<name>A0A0N0LZY1_9GAMM</name>
<feature type="transmembrane region" description="Helical" evidence="1">
    <location>
        <begin position="118"/>
        <end position="137"/>
    </location>
</feature>
<sequence>MNKFVNHIQLGYLGLVPFLGCVGWPLLVGSNQFNIQFFTFYSIAILAFMAGNLWHAGNQRYSDALKAVIPVIPLGFLAFVPQTVTLIWLAVSFWLVFFFEKSNPQWQTYHADYQKMRFVLTSVVFVCHTFVIGISLYPN</sequence>
<comment type="caution">
    <text evidence="2">The sequence shown here is derived from an EMBL/GenBank/DDBJ whole genome shotgun (WGS) entry which is preliminary data.</text>
</comment>
<gene>
    <name evidence="2" type="ORF">ADS77_09005</name>
</gene>
<dbReference type="Proteomes" id="UP000037848">
    <property type="component" value="Unassembled WGS sequence"/>
</dbReference>
<evidence type="ECO:0008006" key="4">
    <source>
        <dbReference type="Google" id="ProtNLM"/>
    </source>
</evidence>
<accession>A0A0N0LZY1</accession>
<keyword evidence="1" id="KW-1133">Transmembrane helix</keyword>
<proteinExistence type="predicted"/>
<evidence type="ECO:0000313" key="2">
    <source>
        <dbReference type="EMBL" id="KPH63418.1"/>
    </source>
</evidence>
<dbReference type="EMBL" id="LHPH01000008">
    <property type="protein sequence ID" value="KPH63418.1"/>
    <property type="molecule type" value="Genomic_DNA"/>
</dbReference>
<feature type="transmembrane region" description="Helical" evidence="1">
    <location>
        <begin position="74"/>
        <end position="97"/>
    </location>
</feature>
<keyword evidence="1" id="KW-0812">Transmembrane</keyword>
<feature type="transmembrane region" description="Helical" evidence="1">
    <location>
        <begin position="12"/>
        <end position="28"/>
    </location>
</feature>
<reference evidence="2 3" key="1">
    <citation type="submission" date="2015-08" db="EMBL/GenBank/DDBJ databases">
        <title>Draft Genome Sequence of Pseudoalteromonas porphyrae UCD-SED14.</title>
        <authorList>
            <person name="Coil D.A."/>
            <person name="Jospin G."/>
            <person name="Lee R.D."/>
            <person name="Eisen J.A."/>
        </authorList>
    </citation>
    <scope>NUCLEOTIDE SEQUENCE [LARGE SCALE GENOMIC DNA]</scope>
    <source>
        <strain evidence="2 3">UCD-SED14</strain>
    </source>
</reference>
<keyword evidence="3" id="KW-1185">Reference proteome</keyword>
<evidence type="ECO:0000256" key="1">
    <source>
        <dbReference type="SAM" id="Phobius"/>
    </source>
</evidence>
<feature type="transmembrane region" description="Helical" evidence="1">
    <location>
        <begin position="35"/>
        <end position="54"/>
    </location>
</feature>
<dbReference type="AlphaFoldDB" id="A0A0N0LZY1"/>
<keyword evidence="1" id="KW-0472">Membrane</keyword>
<evidence type="ECO:0000313" key="3">
    <source>
        <dbReference type="Proteomes" id="UP000037848"/>
    </source>
</evidence>
<dbReference type="Pfam" id="PF11911">
    <property type="entry name" value="DUF3429"/>
    <property type="match status" value="1"/>
</dbReference>
<protein>
    <recommendedName>
        <fullName evidence="4">DUF3429 domain-containing protein</fullName>
    </recommendedName>
</protein>
<dbReference type="OrthoDB" id="8591832at2"/>
<organism evidence="2 3">
    <name type="scientific">Pseudoalteromonas porphyrae</name>
    <dbReference type="NCBI Taxonomy" id="187330"/>
    <lineage>
        <taxon>Bacteria</taxon>
        <taxon>Pseudomonadati</taxon>
        <taxon>Pseudomonadota</taxon>
        <taxon>Gammaproteobacteria</taxon>
        <taxon>Alteromonadales</taxon>
        <taxon>Pseudoalteromonadaceae</taxon>
        <taxon>Pseudoalteromonas</taxon>
    </lineage>
</organism>
<dbReference type="PATRIC" id="fig|187330.3.peg.3863"/>
<dbReference type="InterPro" id="IPR021836">
    <property type="entry name" value="DUF3429"/>
</dbReference>
<dbReference type="RefSeq" id="WP_054453978.1">
    <property type="nucleotide sequence ID" value="NZ_LHPH01000008.1"/>
</dbReference>
<dbReference type="STRING" id="187330.AMS58_10730"/>